<dbReference type="GeneID" id="20175823"/>
<dbReference type="SUPFAM" id="SSF56349">
    <property type="entry name" value="DNA breaking-rejoining enzymes"/>
    <property type="match status" value="1"/>
</dbReference>
<dbReference type="InterPro" id="IPR013762">
    <property type="entry name" value="Integrase-like_cat_sf"/>
</dbReference>
<dbReference type="GO" id="GO:0015074">
    <property type="term" value="P:DNA integration"/>
    <property type="evidence" value="ECO:0007669"/>
    <property type="project" value="InterPro"/>
</dbReference>
<reference evidence="3 4" key="2">
    <citation type="submission" date="2013-11" db="EMBL/GenBank/DDBJ databases">
        <title>The Genome Sequence of Phytophthora parasitica INRA-310.</title>
        <authorList>
            <consortium name="The Broad Institute Genomics Platform"/>
            <person name="Russ C."/>
            <person name="Tyler B."/>
            <person name="Panabieres F."/>
            <person name="Shan W."/>
            <person name="Tripathy S."/>
            <person name="Grunwald N."/>
            <person name="Machado M."/>
            <person name="Johnson C.S."/>
            <person name="Arredondo F."/>
            <person name="Hong C."/>
            <person name="Coffey M."/>
            <person name="Young S.K."/>
            <person name="Zeng Q."/>
            <person name="Gargeya S."/>
            <person name="Fitzgerald M."/>
            <person name="Abouelleil A."/>
            <person name="Alvarado L."/>
            <person name="Chapman S.B."/>
            <person name="Gainer-Dewar J."/>
            <person name="Goldberg J."/>
            <person name="Griggs A."/>
            <person name="Gujja S."/>
            <person name="Hansen M."/>
            <person name="Howarth C."/>
            <person name="Imamovic A."/>
            <person name="Ireland A."/>
            <person name="Larimer J."/>
            <person name="McCowan C."/>
            <person name="Murphy C."/>
            <person name="Pearson M."/>
            <person name="Poon T.W."/>
            <person name="Priest M."/>
            <person name="Roberts A."/>
            <person name="Saif S."/>
            <person name="Shea T."/>
            <person name="Sykes S."/>
            <person name="Wortman J."/>
            <person name="Nusbaum C."/>
            <person name="Birren B."/>
        </authorList>
    </citation>
    <scope>NUCLEOTIDE SEQUENCE [LARGE SCALE GENOMIC DNA]</scope>
    <source>
        <strain evidence="3 4">INRA-310</strain>
    </source>
</reference>
<protein>
    <submittedName>
        <fullName evidence="3">Uncharacterized protein</fullName>
    </submittedName>
</protein>
<dbReference type="EMBL" id="KI669568">
    <property type="protein sequence ID" value="ETN16631.1"/>
    <property type="molecule type" value="Genomic_DNA"/>
</dbReference>
<accession>W2QUJ4</accession>
<keyword evidence="1" id="KW-0233">DNA recombination</keyword>
<gene>
    <name evidence="3" type="ORF">PPTG_05802</name>
</gene>
<evidence type="ECO:0000256" key="2">
    <source>
        <dbReference type="SAM" id="MobiDB-lite"/>
    </source>
</evidence>
<dbReference type="GO" id="GO:0003677">
    <property type="term" value="F:DNA binding"/>
    <property type="evidence" value="ECO:0007669"/>
    <property type="project" value="InterPro"/>
</dbReference>
<dbReference type="Proteomes" id="UP000018817">
    <property type="component" value="Unassembled WGS sequence"/>
</dbReference>
<evidence type="ECO:0000313" key="4">
    <source>
        <dbReference type="Proteomes" id="UP000018817"/>
    </source>
</evidence>
<evidence type="ECO:0000256" key="1">
    <source>
        <dbReference type="ARBA" id="ARBA00023172"/>
    </source>
</evidence>
<dbReference type="RefSeq" id="XP_008897771.1">
    <property type="nucleotide sequence ID" value="XM_008899523.1"/>
</dbReference>
<dbReference type="GO" id="GO:0006310">
    <property type="term" value="P:DNA recombination"/>
    <property type="evidence" value="ECO:0007669"/>
    <property type="project" value="UniProtKB-KW"/>
</dbReference>
<name>W2QUJ4_PHYN3</name>
<evidence type="ECO:0000313" key="3">
    <source>
        <dbReference type="EMBL" id="ETN16631.1"/>
    </source>
</evidence>
<feature type="region of interest" description="Disordered" evidence="2">
    <location>
        <begin position="504"/>
        <end position="526"/>
    </location>
</feature>
<sequence>MLTWIVRHKASLVPTAFRESLQFDCSGDPTKDSILAALSSAPDNPPLDFRAVQAQHFLSWILSMKNKDGGYHSFSTYAGHRSALYNLFRDYHYTMSTQLERELSCHFKGLQHRIASAIGSGDGPIKVGKDPMTFGLYRSVAMEMMRSTSREMVFARAFLVLSWNLMSRSANTVSLCYNHMEWGEDALKVFFAHMKNDQRGTRPRDPRHIYANPLMPEVCPILALGLYWMVYGVDSNANQVFPGNDQYDRFRKTLRRALETPGLANELERVGVRCDDIGTHSMRKGAATYCSSGSTACPPAIAVHLRAGWALGGVQDRYLRHDSAGDMFVGRTVSGLPILKADFATLPPRFKGGRDQVEVAKRICFRGLPRNVTLIAEYALASIIYHYAYLKEHLPEEHPLFQAPLMRNEQRIQDLRTFVVCGETSSEETVTATGIPPHVVLLSEIQFLKNTVELQRLEQKNVAREVIDGVRLVLEEAADQRGTPSCSRIATTVLDCLKEGGYLHQHPDPQEQAEPEAVTDSTHSTNATFPLHTWGGGFHAFPEGMTLPEGTAEQAWVFCVVEIHHDLFLLIGD</sequence>
<dbReference type="AlphaFoldDB" id="W2QUJ4"/>
<dbReference type="InterPro" id="IPR011010">
    <property type="entry name" value="DNA_brk_join_enz"/>
</dbReference>
<reference evidence="4" key="1">
    <citation type="submission" date="2011-12" db="EMBL/GenBank/DDBJ databases">
        <authorList>
            <consortium name="The Broad Institute Genome Sequencing Platform"/>
            <person name="Russ C."/>
            <person name="Tyler B."/>
            <person name="Panabieres F."/>
            <person name="Shan W."/>
            <person name="Tripathy S."/>
            <person name="Grunwald N."/>
            <person name="Machado M."/>
            <person name="Young S.K."/>
            <person name="Zeng Q."/>
            <person name="Gargeya S."/>
            <person name="Fitzgerald M."/>
            <person name="Haas B."/>
            <person name="Abouelleil A."/>
            <person name="Alvarado L."/>
            <person name="Arachchi H.M."/>
            <person name="Berlin A."/>
            <person name="Chapman S.B."/>
            <person name="Gearin G."/>
            <person name="Goldberg J."/>
            <person name="Griggs A."/>
            <person name="Gujja S."/>
            <person name="Hansen M."/>
            <person name="Heiman D."/>
            <person name="Howarth C."/>
            <person name="Larimer J."/>
            <person name="Lui A."/>
            <person name="MacDonald P.J.P."/>
            <person name="McCowen C."/>
            <person name="Montmayeur A."/>
            <person name="Murphy C."/>
            <person name="Neiman D."/>
            <person name="Pearson M."/>
            <person name="Priest M."/>
            <person name="Roberts A."/>
            <person name="Saif S."/>
            <person name="Shea T."/>
            <person name="Sisk P."/>
            <person name="Stolte C."/>
            <person name="Sykes S."/>
            <person name="Wortman J."/>
            <person name="Nusbaum C."/>
            <person name="Birren B."/>
        </authorList>
    </citation>
    <scope>NUCLEOTIDE SEQUENCE [LARGE SCALE GENOMIC DNA]</scope>
    <source>
        <strain evidence="4">INRA-310</strain>
    </source>
</reference>
<dbReference type="OMA" id="MRNEQRI"/>
<organism evidence="3 4">
    <name type="scientific">Phytophthora nicotianae (strain INRA-310)</name>
    <name type="common">Phytophthora parasitica</name>
    <dbReference type="NCBI Taxonomy" id="761204"/>
    <lineage>
        <taxon>Eukaryota</taxon>
        <taxon>Sar</taxon>
        <taxon>Stramenopiles</taxon>
        <taxon>Oomycota</taxon>
        <taxon>Peronosporomycetes</taxon>
        <taxon>Peronosporales</taxon>
        <taxon>Peronosporaceae</taxon>
        <taxon>Phytophthora</taxon>
    </lineage>
</organism>
<dbReference type="Gene3D" id="1.10.443.10">
    <property type="entry name" value="Intergrase catalytic core"/>
    <property type="match status" value="1"/>
</dbReference>
<dbReference type="OrthoDB" id="78603at2759"/>
<proteinExistence type="predicted"/>
<dbReference type="VEuPathDB" id="FungiDB:PPTG_05802"/>